<dbReference type="CDD" id="cd03801">
    <property type="entry name" value="GT4_PimA-like"/>
    <property type="match status" value="1"/>
</dbReference>
<protein>
    <recommendedName>
        <fullName evidence="1">Glycosyl transferase family 1 domain-containing protein</fullName>
    </recommendedName>
</protein>
<feature type="domain" description="Glycosyl transferase family 1" evidence="1">
    <location>
        <begin position="208"/>
        <end position="337"/>
    </location>
</feature>
<proteinExistence type="predicted"/>
<dbReference type="SUPFAM" id="SSF53756">
    <property type="entry name" value="UDP-Glycosyltransferase/glycogen phosphorylase"/>
    <property type="match status" value="1"/>
</dbReference>
<gene>
    <name evidence="2" type="ORF">S01H4_16787</name>
</gene>
<dbReference type="EMBL" id="BART01007372">
    <property type="protein sequence ID" value="GAG56930.1"/>
    <property type="molecule type" value="Genomic_DNA"/>
</dbReference>
<dbReference type="Gene3D" id="3.40.50.2000">
    <property type="entry name" value="Glycogen Phosphorylase B"/>
    <property type="match status" value="2"/>
</dbReference>
<dbReference type="PANTHER" id="PTHR45947">
    <property type="entry name" value="SULFOQUINOVOSYL TRANSFERASE SQD2"/>
    <property type="match status" value="1"/>
</dbReference>
<dbReference type="InterPro" id="IPR001296">
    <property type="entry name" value="Glyco_trans_1"/>
</dbReference>
<dbReference type="Pfam" id="PF00534">
    <property type="entry name" value="Glycos_transf_1"/>
    <property type="match status" value="1"/>
</dbReference>
<dbReference type="PANTHER" id="PTHR45947:SF3">
    <property type="entry name" value="SULFOQUINOVOSYL TRANSFERASE SQD2"/>
    <property type="match status" value="1"/>
</dbReference>
<name>X0YLH7_9ZZZZ</name>
<organism evidence="2">
    <name type="scientific">marine sediment metagenome</name>
    <dbReference type="NCBI Taxonomy" id="412755"/>
    <lineage>
        <taxon>unclassified sequences</taxon>
        <taxon>metagenomes</taxon>
        <taxon>ecological metagenomes</taxon>
    </lineage>
</organism>
<dbReference type="AlphaFoldDB" id="X0YLH7"/>
<dbReference type="GO" id="GO:0016757">
    <property type="term" value="F:glycosyltransferase activity"/>
    <property type="evidence" value="ECO:0007669"/>
    <property type="project" value="InterPro"/>
</dbReference>
<evidence type="ECO:0000313" key="2">
    <source>
        <dbReference type="EMBL" id="GAG56930.1"/>
    </source>
</evidence>
<comment type="caution">
    <text evidence="2">The sequence shown here is derived from an EMBL/GenBank/DDBJ whole genome shotgun (WGS) entry which is preliminary data.</text>
</comment>
<sequence>MNILKLLIVYPIDPYGEKYGGIETNIKSFIKDSPKSFEFELIGIKKKGSRLKLLKWQNIIFEGKKIRFIPILNVKDPNTRTLIPLTLKFVINLFLHKGKIDFRNRIIIFHRVEPAYALYSLKEKKILFIHGDIRNFINIYCESRWRRIRSLYYFLDRFVIKNMIRIFIVSQKGLEYYRHKFPKYTSRFKFLPTWYDPLIFHKFNNLDRAKILSKYKILDKRPIILFVGRLELAKDPILLIDSFYLLTKKFPNSQLIIIGDGTLRQKILKKANFLFGNGNVIFLSKRTQTEIAEIMNVSDLLLLTSRFEGMPSVVLESLACGLPVVSTNTGDSSLVIKN</sequence>
<evidence type="ECO:0000259" key="1">
    <source>
        <dbReference type="Pfam" id="PF00534"/>
    </source>
</evidence>
<accession>X0YLH7</accession>
<dbReference type="InterPro" id="IPR050194">
    <property type="entry name" value="Glycosyltransferase_grp1"/>
</dbReference>
<reference evidence="2" key="1">
    <citation type="journal article" date="2014" name="Front. Microbiol.">
        <title>High frequency of phylogenetically diverse reductive dehalogenase-homologous genes in deep subseafloor sedimentary metagenomes.</title>
        <authorList>
            <person name="Kawai M."/>
            <person name="Futagami T."/>
            <person name="Toyoda A."/>
            <person name="Takaki Y."/>
            <person name="Nishi S."/>
            <person name="Hori S."/>
            <person name="Arai W."/>
            <person name="Tsubouchi T."/>
            <person name="Morono Y."/>
            <person name="Uchiyama I."/>
            <person name="Ito T."/>
            <person name="Fujiyama A."/>
            <person name="Inagaki F."/>
            <person name="Takami H."/>
        </authorList>
    </citation>
    <scope>NUCLEOTIDE SEQUENCE</scope>
    <source>
        <strain evidence="2">Expedition CK06-06</strain>
    </source>
</reference>